<feature type="modified residue" description="4-aspartylphosphate" evidence="9">
    <location>
        <position position="597"/>
    </location>
</feature>
<dbReference type="SUPFAM" id="SSF55874">
    <property type="entry name" value="ATPase domain of HSP90 chaperone/DNA topoisomerase II/histidine kinase"/>
    <property type="match status" value="1"/>
</dbReference>
<evidence type="ECO:0000259" key="11">
    <source>
        <dbReference type="PROSITE" id="PS50110"/>
    </source>
</evidence>
<feature type="domain" description="Response regulatory" evidence="11">
    <location>
        <begin position="4"/>
        <end position="119"/>
    </location>
</feature>
<dbReference type="CDD" id="cd00130">
    <property type="entry name" value="PAS"/>
    <property type="match status" value="1"/>
</dbReference>
<name>A0A290Q948_9BACT</name>
<dbReference type="SMART" id="SM00387">
    <property type="entry name" value="HATPase_c"/>
    <property type="match status" value="1"/>
</dbReference>
<dbReference type="NCBIfam" id="TIGR00229">
    <property type="entry name" value="sensory_box"/>
    <property type="match status" value="1"/>
</dbReference>
<dbReference type="GO" id="GO:0000155">
    <property type="term" value="F:phosphorelay sensor kinase activity"/>
    <property type="evidence" value="ECO:0007669"/>
    <property type="project" value="InterPro"/>
</dbReference>
<dbReference type="Proteomes" id="UP000217265">
    <property type="component" value="Chromosome"/>
</dbReference>
<evidence type="ECO:0000256" key="2">
    <source>
        <dbReference type="ARBA" id="ARBA00012438"/>
    </source>
</evidence>
<dbReference type="SMART" id="SM00091">
    <property type="entry name" value="PAS"/>
    <property type="match status" value="1"/>
</dbReference>
<dbReference type="PROSITE" id="PS50109">
    <property type="entry name" value="HIS_KIN"/>
    <property type="match status" value="1"/>
</dbReference>
<evidence type="ECO:0000256" key="3">
    <source>
        <dbReference type="ARBA" id="ARBA00022553"/>
    </source>
</evidence>
<dbReference type="InterPro" id="IPR001789">
    <property type="entry name" value="Sig_transdc_resp-reg_receiver"/>
</dbReference>
<dbReference type="Gene3D" id="1.10.287.130">
    <property type="match status" value="1"/>
</dbReference>
<dbReference type="Gene3D" id="3.40.50.2300">
    <property type="match status" value="2"/>
</dbReference>
<keyword evidence="15" id="KW-1185">Reference proteome</keyword>
<accession>A0A290Q948</accession>
<keyword evidence="3 9" id="KW-0597">Phosphoprotein</keyword>
<evidence type="ECO:0000256" key="4">
    <source>
        <dbReference type="ARBA" id="ARBA00022679"/>
    </source>
</evidence>
<gene>
    <name evidence="14" type="ORF">CMV30_14290</name>
</gene>
<dbReference type="InterPro" id="IPR000700">
    <property type="entry name" value="PAS-assoc_C"/>
</dbReference>
<dbReference type="CDD" id="cd00082">
    <property type="entry name" value="HisKA"/>
    <property type="match status" value="1"/>
</dbReference>
<evidence type="ECO:0000256" key="9">
    <source>
        <dbReference type="PROSITE-ProRule" id="PRU00169"/>
    </source>
</evidence>
<dbReference type="EMBL" id="CP023344">
    <property type="protein sequence ID" value="ATC65034.1"/>
    <property type="molecule type" value="Genomic_DNA"/>
</dbReference>
<dbReference type="InterPro" id="IPR035965">
    <property type="entry name" value="PAS-like_dom_sf"/>
</dbReference>
<feature type="domain" description="Response regulatory" evidence="11">
    <location>
        <begin position="546"/>
        <end position="662"/>
    </location>
</feature>
<dbReference type="SUPFAM" id="SSF52172">
    <property type="entry name" value="CheY-like"/>
    <property type="match status" value="2"/>
</dbReference>
<dbReference type="PROSITE" id="PS50110">
    <property type="entry name" value="RESPONSE_REGULATORY"/>
    <property type="match status" value="2"/>
</dbReference>
<dbReference type="Pfam" id="PF13426">
    <property type="entry name" value="PAS_9"/>
    <property type="match status" value="1"/>
</dbReference>
<dbReference type="SUPFAM" id="SSF55785">
    <property type="entry name" value="PYP-like sensor domain (PAS domain)"/>
    <property type="match status" value="1"/>
</dbReference>
<protein>
    <recommendedName>
        <fullName evidence="2">histidine kinase</fullName>
        <ecNumber evidence="2">2.7.13.3</ecNumber>
    </recommendedName>
</protein>
<dbReference type="PANTHER" id="PTHR43065:SF46">
    <property type="entry name" value="C4-DICARBOXYLATE TRANSPORT SENSOR PROTEIN DCTB"/>
    <property type="match status" value="1"/>
</dbReference>
<evidence type="ECO:0000256" key="6">
    <source>
        <dbReference type="ARBA" id="ARBA00022777"/>
    </source>
</evidence>
<dbReference type="CDD" id="cd17534">
    <property type="entry name" value="REC_DC-like"/>
    <property type="match status" value="1"/>
</dbReference>
<keyword evidence="5" id="KW-0547">Nucleotide-binding</keyword>
<evidence type="ECO:0000313" key="14">
    <source>
        <dbReference type="EMBL" id="ATC65034.1"/>
    </source>
</evidence>
<sequence>MTARILITEDEMVVALDLEQRLTRLGYEICATAASGEESTRLATELKPDLVLMDIQLQGELDGIQAAALIRSELDLPVVFLTANADEKTFQRAQLTHAASYLLKPFKERELQLCIELALTNHALQRQQREARDQLEQRVIERTALLAESNETLRNEMHARILAQEKTRAQAALLDKARDAIFVRSLDGLITYWNRSAERLYGHSAPEALARQADELTGSRDELPRIQSLAATLADGEWTGELVHHRRDGSELIVESRWTLVRDDLTGAPLNILVVNTDMTERKKIEAQFLRAQRLESIGSLASGIAHDLNNVFTPLLMSGQILAESGLPEADRRLADIMLASAKRGADMVKQILLFVRGREGEREPFRLEHLIKEVHHLIQETFPRSIAIRSRFAADLPFVLGDATRLHQVLMNLCVNARDAMSTGGELTLTLERRTLDASAAALIPGAIVGDFIRLSVSDTGPGMSPEVLAKIFDPFFTTKAPGKGTGLGLATVQTIVRDHGGFLQVESALGSGAHFHIYLPAVTGTCDDLAEAPEEPPAGNGEWILLADDDRAVREIIKSSLEASGYHALTACDGTDALAQVATHRDRLACLVLDLMMPHLDGLAAIRAIRRLHPTLPIVAISGLDPAERPQASLDEYKITVLSKPFTHEQLLYALHECLIKAYAHPAN</sequence>
<dbReference type="PRINTS" id="PR00344">
    <property type="entry name" value="BCTRLSENSOR"/>
</dbReference>
<dbReference type="InterPro" id="IPR004358">
    <property type="entry name" value="Sig_transdc_His_kin-like_C"/>
</dbReference>
<keyword evidence="4" id="KW-0808">Transferase</keyword>
<dbReference type="CDD" id="cd00156">
    <property type="entry name" value="REC"/>
    <property type="match status" value="1"/>
</dbReference>
<dbReference type="Pfam" id="PF00072">
    <property type="entry name" value="Response_reg"/>
    <property type="match status" value="2"/>
</dbReference>
<dbReference type="PANTHER" id="PTHR43065">
    <property type="entry name" value="SENSOR HISTIDINE KINASE"/>
    <property type="match status" value="1"/>
</dbReference>
<evidence type="ECO:0000313" key="15">
    <source>
        <dbReference type="Proteomes" id="UP000217265"/>
    </source>
</evidence>
<keyword evidence="7" id="KW-0067">ATP-binding</keyword>
<dbReference type="Gene3D" id="3.30.565.10">
    <property type="entry name" value="Histidine kinase-like ATPase, C-terminal domain"/>
    <property type="match status" value="1"/>
</dbReference>
<dbReference type="SMART" id="SM00388">
    <property type="entry name" value="HisKA"/>
    <property type="match status" value="1"/>
</dbReference>
<feature type="domain" description="Histidine kinase" evidence="10">
    <location>
        <begin position="304"/>
        <end position="526"/>
    </location>
</feature>
<dbReference type="InterPro" id="IPR001610">
    <property type="entry name" value="PAC"/>
</dbReference>
<evidence type="ECO:0000259" key="12">
    <source>
        <dbReference type="PROSITE" id="PS50112"/>
    </source>
</evidence>
<dbReference type="GO" id="GO:0005524">
    <property type="term" value="F:ATP binding"/>
    <property type="evidence" value="ECO:0007669"/>
    <property type="project" value="UniProtKB-KW"/>
</dbReference>
<reference evidence="14 15" key="1">
    <citation type="submission" date="2017-09" db="EMBL/GenBank/DDBJ databases">
        <title>Complete genome sequence of Verrucomicrobial strain HZ-65, isolated from freshwater.</title>
        <authorList>
            <person name="Choi A."/>
        </authorList>
    </citation>
    <scope>NUCLEOTIDE SEQUENCE [LARGE SCALE GENOMIC DNA]</scope>
    <source>
        <strain evidence="14 15">HZ-65</strain>
    </source>
</reference>
<dbReference type="InterPro" id="IPR003594">
    <property type="entry name" value="HATPase_dom"/>
</dbReference>
<dbReference type="PROSITE" id="PS50112">
    <property type="entry name" value="PAS"/>
    <property type="match status" value="1"/>
</dbReference>
<proteinExistence type="predicted"/>
<feature type="domain" description="PAS" evidence="12">
    <location>
        <begin position="166"/>
        <end position="236"/>
    </location>
</feature>
<dbReference type="InterPro" id="IPR036097">
    <property type="entry name" value="HisK_dim/P_sf"/>
</dbReference>
<dbReference type="SMART" id="SM00448">
    <property type="entry name" value="REC"/>
    <property type="match status" value="2"/>
</dbReference>
<dbReference type="PROSITE" id="PS50113">
    <property type="entry name" value="PAC"/>
    <property type="match status" value="1"/>
</dbReference>
<evidence type="ECO:0000256" key="5">
    <source>
        <dbReference type="ARBA" id="ARBA00022741"/>
    </source>
</evidence>
<dbReference type="SUPFAM" id="SSF47384">
    <property type="entry name" value="Homodimeric domain of signal transducing histidine kinase"/>
    <property type="match status" value="1"/>
</dbReference>
<dbReference type="RefSeq" id="WP_096056665.1">
    <property type="nucleotide sequence ID" value="NZ_CP023344.1"/>
</dbReference>
<dbReference type="InterPro" id="IPR000014">
    <property type="entry name" value="PAS"/>
</dbReference>
<organism evidence="14 15">
    <name type="scientific">Nibricoccus aquaticus</name>
    <dbReference type="NCBI Taxonomy" id="2576891"/>
    <lineage>
        <taxon>Bacteria</taxon>
        <taxon>Pseudomonadati</taxon>
        <taxon>Verrucomicrobiota</taxon>
        <taxon>Opitutia</taxon>
        <taxon>Opitutales</taxon>
        <taxon>Opitutaceae</taxon>
        <taxon>Nibricoccus</taxon>
    </lineage>
</organism>
<dbReference type="Pfam" id="PF02518">
    <property type="entry name" value="HATPase_c"/>
    <property type="match status" value="1"/>
</dbReference>
<dbReference type="KEGG" id="vbh:CMV30_14290"/>
<comment type="catalytic activity">
    <reaction evidence="1">
        <text>ATP + protein L-histidine = ADP + protein N-phospho-L-histidine.</text>
        <dbReference type="EC" id="2.7.13.3"/>
    </reaction>
</comment>
<evidence type="ECO:0000259" key="10">
    <source>
        <dbReference type="PROSITE" id="PS50109"/>
    </source>
</evidence>
<dbReference type="OrthoDB" id="9806821at2"/>
<dbReference type="AlphaFoldDB" id="A0A290Q948"/>
<keyword evidence="6 14" id="KW-0418">Kinase</keyword>
<dbReference type="InterPro" id="IPR036890">
    <property type="entry name" value="HATPase_C_sf"/>
</dbReference>
<evidence type="ECO:0000256" key="1">
    <source>
        <dbReference type="ARBA" id="ARBA00000085"/>
    </source>
</evidence>
<dbReference type="EC" id="2.7.13.3" evidence="2"/>
<feature type="modified residue" description="4-aspartylphosphate" evidence="9">
    <location>
        <position position="54"/>
    </location>
</feature>
<keyword evidence="8" id="KW-0902">Two-component regulatory system</keyword>
<dbReference type="InterPro" id="IPR003661">
    <property type="entry name" value="HisK_dim/P_dom"/>
</dbReference>
<dbReference type="Gene3D" id="3.30.450.20">
    <property type="entry name" value="PAS domain"/>
    <property type="match status" value="1"/>
</dbReference>
<evidence type="ECO:0000256" key="8">
    <source>
        <dbReference type="ARBA" id="ARBA00023012"/>
    </source>
</evidence>
<dbReference type="Pfam" id="PF00512">
    <property type="entry name" value="HisKA"/>
    <property type="match status" value="1"/>
</dbReference>
<evidence type="ECO:0000256" key="7">
    <source>
        <dbReference type="ARBA" id="ARBA00022840"/>
    </source>
</evidence>
<evidence type="ECO:0000259" key="13">
    <source>
        <dbReference type="PROSITE" id="PS50113"/>
    </source>
</evidence>
<dbReference type="InterPro" id="IPR005467">
    <property type="entry name" value="His_kinase_dom"/>
</dbReference>
<feature type="domain" description="PAC" evidence="13">
    <location>
        <begin position="238"/>
        <end position="291"/>
    </location>
</feature>
<dbReference type="InterPro" id="IPR011006">
    <property type="entry name" value="CheY-like_superfamily"/>
</dbReference>
<dbReference type="SMART" id="SM00086">
    <property type="entry name" value="PAC"/>
    <property type="match status" value="1"/>
</dbReference>